<sequence>MFNTKKDPCKVNACKIQTCLKENNFQEEACLEVLEEMRQCCLKWHKESICCSGIKLDRSYLEKQENGQSPASSTT</sequence>
<keyword evidence="4 5" id="KW-1015">Disulfide bond</keyword>
<accession>A0A1L8DC91</accession>
<dbReference type="PANTHER" id="PTHR15590:SF0">
    <property type="entry name" value="CX9C MOTIF-CONTAINING PROTEIN 4"/>
    <property type="match status" value="1"/>
</dbReference>
<evidence type="ECO:0000256" key="2">
    <source>
        <dbReference type="ARBA" id="ARBA00009858"/>
    </source>
</evidence>
<dbReference type="InterPro" id="IPR027179">
    <property type="entry name" value="CMC4"/>
</dbReference>
<reference evidence="6" key="1">
    <citation type="submission" date="2016-12" db="EMBL/GenBank/DDBJ databases">
        <title>An insight into the sialome and mialome of the sand fly, Nyssomyia neivai.</title>
        <authorList>
            <person name="Sebastian V."/>
            <person name="Goulart T.M."/>
            <person name="Oliveira W."/>
            <person name="Calvo E."/>
            <person name="Oliveira L.F."/>
            <person name="Pinto M.C."/>
            <person name="Rosselino A.M."/>
            <person name="Ribeiro J.M."/>
        </authorList>
    </citation>
    <scope>NUCLEOTIDE SEQUENCE</scope>
</reference>
<feature type="disulfide bond" evidence="5">
    <location>
        <begin position="9"/>
        <end position="40"/>
    </location>
</feature>
<dbReference type="GO" id="GO:0005758">
    <property type="term" value="C:mitochondrial intermembrane space"/>
    <property type="evidence" value="ECO:0007669"/>
    <property type="project" value="TreeGrafter"/>
</dbReference>
<feature type="disulfide bond" evidence="5">
    <location>
        <begin position="41"/>
        <end position="51"/>
    </location>
</feature>
<dbReference type="PROSITE" id="PS51808">
    <property type="entry name" value="CHCH"/>
    <property type="match status" value="1"/>
</dbReference>
<organism evidence="6">
    <name type="scientific">Nyssomyia neivai</name>
    <dbReference type="NCBI Taxonomy" id="330878"/>
    <lineage>
        <taxon>Eukaryota</taxon>
        <taxon>Metazoa</taxon>
        <taxon>Ecdysozoa</taxon>
        <taxon>Arthropoda</taxon>
        <taxon>Hexapoda</taxon>
        <taxon>Insecta</taxon>
        <taxon>Pterygota</taxon>
        <taxon>Neoptera</taxon>
        <taxon>Endopterygota</taxon>
        <taxon>Diptera</taxon>
        <taxon>Nematocera</taxon>
        <taxon>Psychodoidea</taxon>
        <taxon>Psychodidae</taxon>
        <taxon>Nyssomyia</taxon>
    </lineage>
</organism>
<comment type="similarity">
    <text evidence="2">Belongs to the CMC4 family.</text>
</comment>
<dbReference type="SUPFAM" id="SSF47072">
    <property type="entry name" value="Cysteine alpha-hairpin motif"/>
    <property type="match status" value="1"/>
</dbReference>
<evidence type="ECO:0000313" key="6">
    <source>
        <dbReference type="EMBL" id="JAV04069.1"/>
    </source>
</evidence>
<feature type="disulfide bond" evidence="5">
    <location>
        <begin position="19"/>
        <end position="30"/>
    </location>
</feature>
<evidence type="ECO:0000256" key="1">
    <source>
        <dbReference type="ARBA" id="ARBA00004173"/>
    </source>
</evidence>
<keyword evidence="3" id="KW-0496">Mitochondrion</keyword>
<dbReference type="AlphaFoldDB" id="A0A1L8DC91"/>
<evidence type="ECO:0000256" key="5">
    <source>
        <dbReference type="PIRSR" id="PIRSR627179-50"/>
    </source>
</evidence>
<protein>
    <submittedName>
        <fullName evidence="6">Putative cx9c motif-containing protein 4</fullName>
    </submittedName>
</protein>
<dbReference type="InterPro" id="IPR009069">
    <property type="entry name" value="Cys_alpha_HP_mot_SF"/>
</dbReference>
<evidence type="ECO:0000256" key="3">
    <source>
        <dbReference type="ARBA" id="ARBA00023128"/>
    </source>
</evidence>
<proteinExistence type="inferred from homology"/>
<dbReference type="Gene3D" id="1.10.287.1130">
    <property type="entry name" value="CytochromE C oxidase copper chaperone"/>
    <property type="match status" value="1"/>
</dbReference>
<dbReference type="EMBL" id="GFDF01010015">
    <property type="protein sequence ID" value="JAV04069.1"/>
    <property type="molecule type" value="Transcribed_RNA"/>
</dbReference>
<name>A0A1L8DC91_9DIPT</name>
<evidence type="ECO:0000256" key="4">
    <source>
        <dbReference type="ARBA" id="ARBA00023157"/>
    </source>
</evidence>
<dbReference type="PANTHER" id="PTHR15590">
    <property type="entry name" value="CX9C MOTIF-CONTAINING PROTEIN 4"/>
    <property type="match status" value="1"/>
</dbReference>
<dbReference type="Pfam" id="PF08991">
    <property type="entry name" value="CMC4"/>
    <property type="match status" value="1"/>
</dbReference>
<comment type="subcellular location">
    <subcellularLocation>
        <location evidence="1">Mitochondrion</location>
    </subcellularLocation>
</comment>